<organism evidence="1 2">
    <name type="scientific">Candidatus Amulumruptor caecigallinarius</name>
    <dbReference type="NCBI Taxonomy" id="2109911"/>
    <lineage>
        <taxon>Bacteria</taxon>
        <taxon>Pseudomonadati</taxon>
        <taxon>Bacteroidota</taxon>
        <taxon>Bacteroidia</taxon>
        <taxon>Bacteroidales</taxon>
        <taxon>Muribaculaceae</taxon>
        <taxon>Candidatus Amulumruptor</taxon>
    </lineage>
</organism>
<dbReference type="EMBL" id="DYXT01000039">
    <property type="protein sequence ID" value="HJE39601.1"/>
    <property type="molecule type" value="Genomic_DNA"/>
</dbReference>
<protein>
    <submittedName>
        <fullName evidence="1">Uncharacterized protein</fullName>
    </submittedName>
</protein>
<dbReference type="Proteomes" id="UP000711407">
    <property type="component" value="Unassembled WGS sequence"/>
</dbReference>
<name>A0A4Q0U8B7_9BACT</name>
<gene>
    <name evidence="1" type="ORF">K8V47_07600</name>
</gene>
<reference evidence="1" key="1">
    <citation type="journal article" date="2021" name="PeerJ">
        <title>Extensive microbial diversity within the chicken gut microbiome revealed by metagenomics and culture.</title>
        <authorList>
            <person name="Gilroy R."/>
            <person name="Ravi A."/>
            <person name="Getino M."/>
            <person name="Pursley I."/>
            <person name="Horton D.L."/>
            <person name="Alikhan N.F."/>
            <person name="Baker D."/>
            <person name="Gharbi K."/>
            <person name="Hall N."/>
            <person name="Watson M."/>
            <person name="Adriaenssens E.M."/>
            <person name="Foster-Nyarko E."/>
            <person name="Jarju S."/>
            <person name="Secka A."/>
            <person name="Antonio M."/>
            <person name="Oren A."/>
            <person name="Chaudhuri R.R."/>
            <person name="La Ragione R."/>
            <person name="Hildebrand F."/>
            <person name="Pallen M.J."/>
        </authorList>
    </citation>
    <scope>NUCLEOTIDE SEQUENCE</scope>
    <source>
        <strain evidence="1">4100</strain>
    </source>
</reference>
<evidence type="ECO:0000313" key="2">
    <source>
        <dbReference type="Proteomes" id="UP000711407"/>
    </source>
</evidence>
<proteinExistence type="predicted"/>
<comment type="caution">
    <text evidence="1">The sequence shown here is derived from an EMBL/GenBank/DDBJ whole genome shotgun (WGS) entry which is preliminary data.</text>
</comment>
<sequence length="174" mass="20663">MKTLIFLSLLTLCTVTMRAQEMPEIESRQLETESMDSIQLLIDRLLSRCDRNFVFYNSKKVSKDRYQFRYKGASAAKPDSVKLIVTVKEKYIGANPKLEIPGKKIFEIDHIWGKFLDLADIWQFFEPGSKENIINKSYNIQCKVKDHYGKERHYKLISDNNRPNEYMWIIKRTW</sequence>
<evidence type="ECO:0000313" key="1">
    <source>
        <dbReference type="EMBL" id="HJE39601.1"/>
    </source>
</evidence>
<accession>A0A4Q0U8B7</accession>
<reference evidence="1" key="2">
    <citation type="submission" date="2021-09" db="EMBL/GenBank/DDBJ databases">
        <authorList>
            <person name="Gilroy R."/>
        </authorList>
    </citation>
    <scope>NUCLEOTIDE SEQUENCE</scope>
    <source>
        <strain evidence="1">4100</strain>
    </source>
</reference>
<dbReference type="AlphaFoldDB" id="A0A4Q0U8B7"/>